<evidence type="ECO:0000256" key="1">
    <source>
        <dbReference type="ARBA" id="ARBA00000085"/>
    </source>
</evidence>
<keyword evidence="17" id="KW-1185">Reference proteome</keyword>
<evidence type="ECO:0000256" key="11">
    <source>
        <dbReference type="ARBA" id="ARBA00022989"/>
    </source>
</evidence>
<evidence type="ECO:0000256" key="9">
    <source>
        <dbReference type="ARBA" id="ARBA00022777"/>
    </source>
</evidence>
<comment type="catalytic activity">
    <reaction evidence="1">
        <text>ATP + protein L-histidine = ADP + protein N-phospho-L-histidine.</text>
        <dbReference type="EC" id="2.7.13.3"/>
    </reaction>
</comment>
<dbReference type="Pfam" id="PF00512">
    <property type="entry name" value="HisKA"/>
    <property type="match status" value="1"/>
</dbReference>
<evidence type="ECO:0000313" key="16">
    <source>
        <dbReference type="EMBL" id="MBP1964435.1"/>
    </source>
</evidence>
<comment type="subcellular location">
    <subcellularLocation>
        <location evidence="2">Cell membrane</location>
        <topology evidence="2">Multi-pass membrane protein</topology>
    </subcellularLocation>
</comment>
<keyword evidence="9 16" id="KW-0418">Kinase</keyword>
<keyword evidence="10" id="KW-0067">ATP-binding</keyword>
<dbReference type="Gene3D" id="3.30.565.10">
    <property type="entry name" value="Histidine kinase-like ATPase, C-terminal domain"/>
    <property type="match status" value="1"/>
</dbReference>
<keyword evidence="11 14" id="KW-1133">Transmembrane helix</keyword>
<name>A0ABS4I0M3_9BACL</name>
<dbReference type="EMBL" id="JAGGKV010000009">
    <property type="protein sequence ID" value="MBP1964435.1"/>
    <property type="molecule type" value="Genomic_DNA"/>
</dbReference>
<feature type="transmembrane region" description="Helical" evidence="14">
    <location>
        <begin position="98"/>
        <end position="117"/>
    </location>
</feature>
<feature type="transmembrane region" description="Helical" evidence="14">
    <location>
        <begin position="37"/>
        <end position="63"/>
    </location>
</feature>
<evidence type="ECO:0000256" key="6">
    <source>
        <dbReference type="ARBA" id="ARBA00022679"/>
    </source>
</evidence>
<keyword evidence="13 14" id="KW-0472">Membrane</keyword>
<dbReference type="GO" id="GO:0004673">
    <property type="term" value="F:protein histidine kinase activity"/>
    <property type="evidence" value="ECO:0007669"/>
    <property type="project" value="UniProtKB-EC"/>
</dbReference>
<gene>
    <name evidence="16" type="ORF">J2Z65_003658</name>
</gene>
<dbReference type="InterPro" id="IPR004358">
    <property type="entry name" value="Sig_transdc_His_kin-like_C"/>
</dbReference>
<reference evidence="16 17" key="1">
    <citation type="submission" date="2021-03" db="EMBL/GenBank/DDBJ databases">
        <title>Genomic Encyclopedia of Type Strains, Phase IV (KMG-IV): sequencing the most valuable type-strain genomes for metagenomic binning, comparative biology and taxonomic classification.</title>
        <authorList>
            <person name="Goeker M."/>
        </authorList>
    </citation>
    <scope>NUCLEOTIDE SEQUENCE [LARGE SCALE GENOMIC DNA]</scope>
    <source>
        <strain evidence="16 17">DSM 24950</strain>
    </source>
</reference>
<evidence type="ECO:0000256" key="2">
    <source>
        <dbReference type="ARBA" id="ARBA00004651"/>
    </source>
</evidence>
<evidence type="ECO:0000256" key="13">
    <source>
        <dbReference type="ARBA" id="ARBA00023136"/>
    </source>
</evidence>
<dbReference type="CDD" id="cd00082">
    <property type="entry name" value="HisKA"/>
    <property type="match status" value="1"/>
</dbReference>
<dbReference type="SMART" id="SM00387">
    <property type="entry name" value="HATPase_c"/>
    <property type="match status" value="1"/>
</dbReference>
<feature type="transmembrane region" description="Helical" evidence="14">
    <location>
        <begin position="137"/>
        <end position="154"/>
    </location>
</feature>
<keyword evidence="4" id="KW-1003">Cell membrane</keyword>
<keyword evidence="8" id="KW-0547">Nucleotide-binding</keyword>
<feature type="transmembrane region" description="Helical" evidence="14">
    <location>
        <begin position="6"/>
        <end position="25"/>
    </location>
</feature>
<keyword evidence="5" id="KW-0597">Phosphoprotein</keyword>
<keyword evidence="6 16" id="KW-0808">Transferase</keyword>
<evidence type="ECO:0000256" key="7">
    <source>
        <dbReference type="ARBA" id="ARBA00022692"/>
    </source>
</evidence>
<evidence type="ECO:0000256" key="10">
    <source>
        <dbReference type="ARBA" id="ARBA00022840"/>
    </source>
</evidence>
<dbReference type="PANTHER" id="PTHR43065:SF46">
    <property type="entry name" value="C4-DICARBOXYLATE TRANSPORT SENSOR PROTEIN DCTB"/>
    <property type="match status" value="1"/>
</dbReference>
<dbReference type="Gene3D" id="1.10.287.130">
    <property type="match status" value="1"/>
</dbReference>
<accession>A0ABS4I0M3</accession>
<evidence type="ECO:0000313" key="17">
    <source>
        <dbReference type="Proteomes" id="UP001519344"/>
    </source>
</evidence>
<evidence type="ECO:0000256" key="3">
    <source>
        <dbReference type="ARBA" id="ARBA00012438"/>
    </source>
</evidence>
<dbReference type="Pfam" id="PF07694">
    <property type="entry name" value="5TM-5TMR_LYT"/>
    <property type="match status" value="1"/>
</dbReference>
<dbReference type="InterPro" id="IPR005467">
    <property type="entry name" value="His_kinase_dom"/>
</dbReference>
<dbReference type="SMART" id="SM00388">
    <property type="entry name" value="HisKA"/>
    <property type="match status" value="1"/>
</dbReference>
<evidence type="ECO:0000256" key="4">
    <source>
        <dbReference type="ARBA" id="ARBA00022475"/>
    </source>
</evidence>
<keyword evidence="7 14" id="KW-0812">Transmembrane</keyword>
<evidence type="ECO:0000256" key="5">
    <source>
        <dbReference type="ARBA" id="ARBA00022553"/>
    </source>
</evidence>
<proteinExistence type="predicted"/>
<protein>
    <recommendedName>
        <fullName evidence="3">histidine kinase</fullName>
        <ecNumber evidence="3">2.7.13.3</ecNumber>
    </recommendedName>
</protein>
<dbReference type="PANTHER" id="PTHR43065">
    <property type="entry name" value="SENSOR HISTIDINE KINASE"/>
    <property type="match status" value="1"/>
</dbReference>
<evidence type="ECO:0000256" key="14">
    <source>
        <dbReference type="SAM" id="Phobius"/>
    </source>
</evidence>
<dbReference type="InterPro" id="IPR036097">
    <property type="entry name" value="HisK_dim/P_sf"/>
</dbReference>
<evidence type="ECO:0000259" key="15">
    <source>
        <dbReference type="PROSITE" id="PS50109"/>
    </source>
</evidence>
<dbReference type="EC" id="2.7.13.3" evidence="3"/>
<comment type="caution">
    <text evidence="16">The sequence shown here is derived from an EMBL/GenBank/DDBJ whole genome shotgun (WGS) entry which is preliminary data.</text>
</comment>
<dbReference type="PRINTS" id="PR00344">
    <property type="entry name" value="BCTRLSENSOR"/>
</dbReference>
<dbReference type="InterPro" id="IPR003594">
    <property type="entry name" value="HATPase_dom"/>
</dbReference>
<dbReference type="Proteomes" id="UP001519344">
    <property type="component" value="Unassembled WGS sequence"/>
</dbReference>
<dbReference type="SUPFAM" id="SSF47384">
    <property type="entry name" value="Homodimeric domain of signal transducing histidine kinase"/>
    <property type="match status" value="1"/>
</dbReference>
<dbReference type="Pfam" id="PF02518">
    <property type="entry name" value="HATPase_c"/>
    <property type="match status" value="1"/>
</dbReference>
<dbReference type="InterPro" id="IPR003661">
    <property type="entry name" value="HisK_dim/P_dom"/>
</dbReference>
<keyword evidence="12" id="KW-0902">Two-component regulatory system</keyword>
<dbReference type="InterPro" id="IPR011620">
    <property type="entry name" value="Sig_transdc_His_kinase_LytS_TM"/>
</dbReference>
<evidence type="ECO:0000256" key="8">
    <source>
        <dbReference type="ARBA" id="ARBA00022741"/>
    </source>
</evidence>
<feature type="domain" description="Histidine kinase" evidence="15">
    <location>
        <begin position="179"/>
        <end position="387"/>
    </location>
</feature>
<organism evidence="16 17">
    <name type="scientific">Paenibacillus aceris</name>
    <dbReference type="NCBI Taxonomy" id="869555"/>
    <lineage>
        <taxon>Bacteria</taxon>
        <taxon>Bacillati</taxon>
        <taxon>Bacillota</taxon>
        <taxon>Bacilli</taxon>
        <taxon>Bacillales</taxon>
        <taxon>Paenibacillaceae</taxon>
        <taxon>Paenibacillus</taxon>
    </lineage>
</organism>
<feature type="transmembrane region" description="Helical" evidence="14">
    <location>
        <begin position="69"/>
        <end position="86"/>
    </location>
</feature>
<dbReference type="InterPro" id="IPR036890">
    <property type="entry name" value="HATPase_C_sf"/>
</dbReference>
<evidence type="ECO:0000256" key="12">
    <source>
        <dbReference type="ARBA" id="ARBA00023012"/>
    </source>
</evidence>
<dbReference type="SUPFAM" id="SSF55874">
    <property type="entry name" value="ATPase domain of HSP90 chaperone/DNA topoisomerase II/histidine kinase"/>
    <property type="match status" value="1"/>
</dbReference>
<sequence length="403" mass="45859">MKYRLWLCLLFSLAIGFTMYFPVHFNGLVYDFRSIPLLVGSLYGGIYVAMFLYAALAAFRFLLGSPNNLFYLVSILPTILLVALLLRKYKYLSIVQKMIAAVLVCTVIKLVTFLIYLSYLHSLELFTTNLLASLKTYILQSIVIAAYIYLIEFLQTYYRMQEEAIQGEKIRIVSEMAASVAHEIRNPLTAVRGFIQLMAMPYLDQTKVQFYQQISLEELDRAQLIISDYLAIAKPEPEKDELIRLNDEVQYVSQVLLTIANYNDVKIEMALHEGQFCMHGDRNKLRQSLINIGKNAIEAMSESGGVLEIILSEQANKMIITMRDNGVGMTQEQISRLGTPYFSTKEKGTGLGTMVSFSLIRAMKGKIYITSEKGKGTEFKISFPAVRWDSFHPDIRHTSKSLL</sequence>
<dbReference type="PROSITE" id="PS50109">
    <property type="entry name" value="HIS_KIN"/>
    <property type="match status" value="1"/>
</dbReference>